<protein>
    <recommendedName>
        <fullName evidence="4">Phosphate-selective porin O and P</fullName>
    </recommendedName>
</protein>
<reference evidence="2 3" key="1">
    <citation type="submission" date="2013-04" db="EMBL/GenBank/DDBJ databases">
        <title>The Genome Sequence of Bacteroides massiliensis DSM 17679.</title>
        <authorList>
            <consortium name="The Broad Institute Genomics Platform"/>
            <person name="Earl A."/>
            <person name="Ward D."/>
            <person name="Feldgarden M."/>
            <person name="Gevers D."/>
            <person name="Martens E."/>
            <person name="Fenner L."/>
            <person name="Roux V."/>
            <person name="Mallet M.N."/>
            <person name="Raoult D."/>
            <person name="Walker B."/>
            <person name="Young S."/>
            <person name="Zeng Q."/>
            <person name="Gargeya S."/>
            <person name="Fitzgerald M."/>
            <person name="Haas B."/>
            <person name="Abouelleil A."/>
            <person name="Allen A.W."/>
            <person name="Alvarado L."/>
            <person name="Arachchi H.M."/>
            <person name="Berlin A.M."/>
            <person name="Chapman S.B."/>
            <person name="Gainer-Dewar J."/>
            <person name="Goldberg J."/>
            <person name="Griggs A."/>
            <person name="Gujja S."/>
            <person name="Hansen M."/>
            <person name="Howarth C."/>
            <person name="Imamovic A."/>
            <person name="Ireland A."/>
            <person name="Larimer J."/>
            <person name="McCowan C."/>
            <person name="Murphy C."/>
            <person name="Pearson M."/>
            <person name="Poon T.W."/>
            <person name="Priest M."/>
            <person name="Roberts A."/>
            <person name="Saif S."/>
            <person name="Shea T."/>
            <person name="Sisk P."/>
            <person name="Sykes S."/>
            <person name="Wortman J."/>
            <person name="Nusbaum C."/>
            <person name="Birren B."/>
        </authorList>
    </citation>
    <scope>NUCLEOTIDE SEQUENCE [LARGE SCALE GENOMIC DNA]</scope>
    <source>
        <strain evidence="3">B84634 / Timone 84634 / DSM 17679 / JCM 13223</strain>
    </source>
</reference>
<proteinExistence type="predicted"/>
<evidence type="ECO:0008006" key="4">
    <source>
        <dbReference type="Google" id="ProtNLM"/>
    </source>
</evidence>
<keyword evidence="1" id="KW-0732">Signal</keyword>
<dbReference type="SUPFAM" id="SSF56935">
    <property type="entry name" value="Porins"/>
    <property type="match status" value="1"/>
</dbReference>
<feature type="signal peptide" evidence="1">
    <location>
        <begin position="1"/>
        <end position="20"/>
    </location>
</feature>
<gene>
    <name evidence="2" type="ORF">HMPREF1534_02498</name>
</gene>
<dbReference type="RefSeq" id="WP_005941558.1">
    <property type="nucleotide sequence ID" value="NZ_KB890326.1"/>
</dbReference>
<evidence type="ECO:0000313" key="3">
    <source>
        <dbReference type="Proteomes" id="UP000017831"/>
    </source>
</evidence>
<dbReference type="GeneID" id="60061575"/>
<dbReference type="Proteomes" id="UP000017831">
    <property type="component" value="Unassembled WGS sequence"/>
</dbReference>
<keyword evidence="3" id="KW-1185">Reference proteome</keyword>
<dbReference type="Pfam" id="PF07396">
    <property type="entry name" value="Porin_O_P"/>
    <property type="match status" value="1"/>
</dbReference>
<dbReference type="eggNOG" id="COG3746">
    <property type="taxonomic scope" value="Bacteria"/>
</dbReference>
<dbReference type="HOGENOM" id="CLU_031025_5_0_10"/>
<comment type="caution">
    <text evidence="2">The sequence shown here is derived from an EMBL/GenBank/DDBJ whole genome shotgun (WGS) entry which is preliminary data.</text>
</comment>
<dbReference type="Gene3D" id="2.40.160.10">
    <property type="entry name" value="Porin"/>
    <property type="match status" value="1"/>
</dbReference>
<dbReference type="EMBL" id="AQHY01000028">
    <property type="protein sequence ID" value="EOA54026.1"/>
    <property type="molecule type" value="Genomic_DNA"/>
</dbReference>
<dbReference type="PATRIC" id="fig|1121098.3.peg.2533"/>
<dbReference type="OrthoDB" id="1014488at2"/>
<feature type="chain" id="PRO_5004678137" description="Phosphate-selective porin O and P" evidence="1">
    <location>
        <begin position="21"/>
        <end position="370"/>
    </location>
</feature>
<sequence length="370" mass="41719">MYYKWRGFLLAFLFPIIVSANTDGPVKLGGRLFIDGGLFTKNSYSAHAKAEITDVRLTGKITLPDEWYTKIDVGFAGNKVSLKDAFVQKKWGNNNFRIGYMLGMCCIEQSASTNDYVFMTGANAAETFYLGRRVGVSYTFSQNKYYCSAGVFCGDGAEYDDKVLPGYNATLRGVFRPLNEAGKLLHLGVGGLFRRPDREKEQKDRLVTFSSNGVTGLSVPSVLDIEINNVKHTFQWNLEALYLSRRFFLQGEYLNMNVQRAQAACYRPWGAYIQGGFLIKGNFFNYDEWDALPLTPKESKSLLLSGRINVTNLNDGPVKGGMQQDITVGLNYYMNKFLILKLNGSVVWTKDMEEVKRSFGVLQARLQVRF</sequence>
<organism evidence="2 3">
    <name type="scientific">Phocaeicola massiliensis B84634 = Timone 84634 = DSM 17679 = JCM 13223</name>
    <dbReference type="NCBI Taxonomy" id="1121098"/>
    <lineage>
        <taxon>Bacteria</taxon>
        <taxon>Pseudomonadati</taxon>
        <taxon>Bacteroidota</taxon>
        <taxon>Bacteroidia</taxon>
        <taxon>Bacteroidales</taxon>
        <taxon>Bacteroidaceae</taxon>
        <taxon>Phocaeicola</taxon>
    </lineage>
</organism>
<evidence type="ECO:0000313" key="2">
    <source>
        <dbReference type="EMBL" id="EOA54026.1"/>
    </source>
</evidence>
<dbReference type="AlphaFoldDB" id="U6RE72"/>
<dbReference type="InterPro" id="IPR010870">
    <property type="entry name" value="Porin_O/P"/>
</dbReference>
<name>U6RE72_9BACT</name>
<dbReference type="InterPro" id="IPR023614">
    <property type="entry name" value="Porin_dom_sf"/>
</dbReference>
<accession>U6RE72</accession>
<evidence type="ECO:0000256" key="1">
    <source>
        <dbReference type="SAM" id="SignalP"/>
    </source>
</evidence>
<dbReference type="STRING" id="1121098.HMPREF1534_02498"/>